<feature type="domain" description="Myb-like" evidence="2">
    <location>
        <begin position="14"/>
        <end position="71"/>
    </location>
</feature>
<evidence type="ECO:0000259" key="2">
    <source>
        <dbReference type="PROSITE" id="PS50090"/>
    </source>
</evidence>
<feature type="region of interest" description="Disordered" evidence="1">
    <location>
        <begin position="112"/>
        <end position="138"/>
    </location>
</feature>
<keyword evidence="4" id="KW-1185">Reference proteome</keyword>
<reference evidence="4" key="2">
    <citation type="submission" date="2015-01" db="EMBL/GenBank/DDBJ databases">
        <title>Evolutionary Origins and Diversification of the Mycorrhizal Mutualists.</title>
        <authorList>
            <consortium name="DOE Joint Genome Institute"/>
            <consortium name="Mycorrhizal Genomics Consortium"/>
            <person name="Kohler A."/>
            <person name="Kuo A."/>
            <person name="Nagy L.G."/>
            <person name="Floudas D."/>
            <person name="Copeland A."/>
            <person name="Barry K.W."/>
            <person name="Cichocki N."/>
            <person name="Veneault-Fourrey C."/>
            <person name="LaButti K."/>
            <person name="Lindquist E.A."/>
            <person name="Lipzen A."/>
            <person name="Lundell T."/>
            <person name="Morin E."/>
            <person name="Murat C."/>
            <person name="Riley R."/>
            <person name="Ohm R."/>
            <person name="Sun H."/>
            <person name="Tunlid A."/>
            <person name="Henrissat B."/>
            <person name="Grigoriev I.V."/>
            <person name="Hibbett D.S."/>
            <person name="Martin F."/>
        </authorList>
    </citation>
    <scope>NUCLEOTIDE SEQUENCE [LARGE SCALE GENOMIC DNA]</scope>
    <source>
        <strain evidence="4">Zn</strain>
    </source>
</reference>
<accession>A0A0C3GTF4</accession>
<sequence>MASSANNSITRNARSAWVAEEETIISQLTNTWLNEPLVSTTEHWKRVSYALKQCGYRRSANTCRTYWDRTINPRNILAQIARPTWNENQVPSTISIAPGIAPAATFTSVNTSYPNKRSPVNPSSDQNNDWEAGSSHTKRPKRFQVGDMLCQGSVENQSPLSPEVHSDRLQPSLDEVSRRGRVQEQEQRQADGTFYRIPNGGSRMSCGRSVDGAMFPPDPMRCLESQSGLTEQPLSDIVLNTTLKSWQRLPETVDHLQSITVEVEGCEAEQQESTPHFNSTANSQAAEQILTALHPVIKPSETSSIKASGEREQQMAWASRQVEIFEAKIQKLKDDAAKRAMTVTSLDQEIEQSRKDYDAVLHGKQEEIDRVLRELEERHSKEREALKSKIENSNESKQTEIRELKRNASEVSQKEIGLKLFQDIIDYYTPEEGGDN</sequence>
<feature type="region of interest" description="Disordered" evidence="1">
    <location>
        <begin position="381"/>
        <end position="407"/>
    </location>
</feature>
<dbReference type="AlphaFoldDB" id="A0A0C3GTF4"/>
<dbReference type="InParanoid" id="A0A0C3GTF4"/>
<feature type="region of interest" description="Disordered" evidence="1">
    <location>
        <begin position="153"/>
        <end position="200"/>
    </location>
</feature>
<evidence type="ECO:0000256" key="1">
    <source>
        <dbReference type="SAM" id="MobiDB-lite"/>
    </source>
</evidence>
<name>A0A0C3GTF4_OIDMZ</name>
<feature type="compositionally biased region" description="Basic and acidic residues" evidence="1">
    <location>
        <begin position="175"/>
        <end position="189"/>
    </location>
</feature>
<organism evidence="3 4">
    <name type="scientific">Oidiodendron maius (strain Zn)</name>
    <dbReference type="NCBI Taxonomy" id="913774"/>
    <lineage>
        <taxon>Eukaryota</taxon>
        <taxon>Fungi</taxon>
        <taxon>Dikarya</taxon>
        <taxon>Ascomycota</taxon>
        <taxon>Pezizomycotina</taxon>
        <taxon>Leotiomycetes</taxon>
        <taxon>Leotiomycetes incertae sedis</taxon>
        <taxon>Myxotrichaceae</taxon>
        <taxon>Oidiodendron</taxon>
    </lineage>
</organism>
<dbReference type="EMBL" id="KN832879">
    <property type="protein sequence ID" value="KIM99330.1"/>
    <property type="molecule type" value="Genomic_DNA"/>
</dbReference>
<evidence type="ECO:0000313" key="4">
    <source>
        <dbReference type="Proteomes" id="UP000054321"/>
    </source>
</evidence>
<reference evidence="3 4" key="1">
    <citation type="submission" date="2014-04" db="EMBL/GenBank/DDBJ databases">
        <authorList>
            <consortium name="DOE Joint Genome Institute"/>
            <person name="Kuo A."/>
            <person name="Martino E."/>
            <person name="Perotto S."/>
            <person name="Kohler A."/>
            <person name="Nagy L.G."/>
            <person name="Floudas D."/>
            <person name="Copeland A."/>
            <person name="Barry K.W."/>
            <person name="Cichocki N."/>
            <person name="Veneault-Fourrey C."/>
            <person name="LaButti K."/>
            <person name="Lindquist E.A."/>
            <person name="Lipzen A."/>
            <person name="Lundell T."/>
            <person name="Morin E."/>
            <person name="Murat C."/>
            <person name="Sun H."/>
            <person name="Tunlid A."/>
            <person name="Henrissat B."/>
            <person name="Grigoriev I.V."/>
            <person name="Hibbett D.S."/>
            <person name="Martin F."/>
            <person name="Nordberg H.P."/>
            <person name="Cantor M.N."/>
            <person name="Hua S.X."/>
        </authorList>
    </citation>
    <scope>NUCLEOTIDE SEQUENCE [LARGE SCALE GENOMIC DNA]</scope>
    <source>
        <strain evidence="3 4">Zn</strain>
    </source>
</reference>
<dbReference type="PROSITE" id="PS50090">
    <property type="entry name" value="MYB_LIKE"/>
    <property type="match status" value="1"/>
</dbReference>
<feature type="compositionally biased region" description="Polar residues" evidence="1">
    <location>
        <begin position="112"/>
        <end position="129"/>
    </location>
</feature>
<proteinExistence type="predicted"/>
<evidence type="ECO:0000313" key="3">
    <source>
        <dbReference type="EMBL" id="KIM99330.1"/>
    </source>
</evidence>
<dbReference type="STRING" id="913774.A0A0C3GTF4"/>
<gene>
    <name evidence="3" type="ORF">OIDMADRAFT_30934</name>
</gene>
<dbReference type="InterPro" id="IPR001005">
    <property type="entry name" value="SANT/Myb"/>
</dbReference>
<dbReference type="HOGENOM" id="CLU_628653_0_0_1"/>
<protein>
    <recommendedName>
        <fullName evidence="2">Myb-like domain-containing protein</fullName>
    </recommendedName>
</protein>
<dbReference type="Proteomes" id="UP000054321">
    <property type="component" value="Unassembled WGS sequence"/>
</dbReference>